<dbReference type="Pfam" id="PF13768">
    <property type="entry name" value="VWA_3"/>
    <property type="match status" value="2"/>
</dbReference>
<dbReference type="PANTHER" id="PTHR46785">
    <property type="entry name" value="VON WILLEBRAND FACTOR A DOMAIN-CONTAINING PROTEIN 3B"/>
    <property type="match status" value="1"/>
</dbReference>
<dbReference type="PROSITE" id="PS50234">
    <property type="entry name" value="VWFA"/>
    <property type="match status" value="1"/>
</dbReference>
<keyword evidence="4" id="KW-1185">Reference proteome</keyword>
<dbReference type="AlphaFoldDB" id="A0AAV6GQ24"/>
<dbReference type="InterPro" id="IPR036465">
    <property type="entry name" value="vWFA_dom_sf"/>
</dbReference>
<sequence>MCSDGERRDATKDHDLNTLISSAQWLSHYGLKQSKLTLSQILPTISFKHSEDYVHSLGKSVSSLYSCGMFPQFTIYGAVYNITASQHELEKVCTRLERTANQYQQRLNWLTTGSRQLFGVIQEKRVTVIVDLGSCPSIEHHQQAKRALSLVICEQVSQIDSFNIIHSGGHVNAWRERVVDTSEENLQSATDWLWALQPEASCLINTASALLKAMEDMNEAVYLFAAGDFWDEDIKDVLGNWLVDIVCPVHTISFNAKAEKTMLALKHLSFLSAGRFHAFAEISIFVDELCDSSLDKERCGASEVRTELLGGVPTGCGVREDVYLVWSEKRQALQIRDQIQAILIELFPPEPKSEPDQLCSCTSECSLSSGQWLELFGLKAQKLTLYDALASCVFHHSDGVVDIKTTPADKSLQSDAVTCRKLINAKYCSQFVHMRWKDGSVVHVYVTAEECRQYEEKMHQALVVLQRRIDWLRSGSRELFGNIQEDQLYLLLDTSESMRRHLPWVKGKVHQLIEEQLCQKQRVNMLGFGTNVTLWRDTLTEVSPESLANALDWIDQLTAGGSTNTLDALTLALADEGTQAVYLLMDGRPDQHAKDILKLVRRRTPVPIHTISFNCDDHKVNSFLHELSQQTGGRFLSYFTDVGDDYAFQRPYENEDLQILQTEMEEGRRDLESIIRLRAECVLLDTFHHRKSGTTQRPFCYVKQCSFQRNQGEQQFDQLKSARCAAQTKSSLLRLLSSSGSVGARAPLHRGKVPDQGWLLPESLELFQTNADKQIQVLHRLGETSNEIRKKKQKQTKPKESLDMSTAEWLKANSLVAKKLTISDAVAPAAIAHDAIYVPMLEKHVYSKVFDEVLHLAHINKGGTQRLTLINPLSVDLEDYKSRLSKALRAFERRLDLIVWRALPQEEKDKFGGEPVAFRERRGVQLEVLERLGWPIAQEELSELEEQIHLGHGFLQQASDLQDVTRQAARDARAATTNSSLKETPPKSQRETPKRPLDYLRGQKVVARSKADGVYYSGESVCSHSITNLFPTDYLFLYLTVFLRYAGISPVTQRQCPTKPTSILLLIPYQSLCLVFLCVLFPKTSCTIPNFFSASWTQKLYISGVLWMGKY</sequence>
<evidence type="ECO:0000256" key="1">
    <source>
        <dbReference type="SAM" id="MobiDB-lite"/>
    </source>
</evidence>
<dbReference type="PANTHER" id="PTHR46785:SF1">
    <property type="entry name" value="VON WILLEBRAND FACTOR A DOMAIN-CONTAINING PROTEIN 3B"/>
    <property type="match status" value="1"/>
</dbReference>
<dbReference type="Gene3D" id="3.40.50.410">
    <property type="entry name" value="von Willebrand factor, type A domain"/>
    <property type="match status" value="1"/>
</dbReference>
<organism evidence="3 4">
    <name type="scientific">Alosa alosa</name>
    <name type="common">allis shad</name>
    <dbReference type="NCBI Taxonomy" id="278164"/>
    <lineage>
        <taxon>Eukaryota</taxon>
        <taxon>Metazoa</taxon>
        <taxon>Chordata</taxon>
        <taxon>Craniata</taxon>
        <taxon>Vertebrata</taxon>
        <taxon>Euteleostomi</taxon>
        <taxon>Actinopterygii</taxon>
        <taxon>Neopterygii</taxon>
        <taxon>Teleostei</taxon>
        <taxon>Clupei</taxon>
        <taxon>Clupeiformes</taxon>
        <taxon>Clupeoidei</taxon>
        <taxon>Clupeidae</taxon>
        <taxon>Alosa</taxon>
    </lineage>
</organism>
<accession>A0AAV6GQ24</accession>
<name>A0AAV6GQ24_9TELE</name>
<protein>
    <recommendedName>
        <fullName evidence="2">VWFA domain-containing protein</fullName>
    </recommendedName>
</protein>
<dbReference type="Proteomes" id="UP000823561">
    <property type="component" value="Chromosome 9"/>
</dbReference>
<dbReference type="InterPro" id="IPR002035">
    <property type="entry name" value="VWF_A"/>
</dbReference>
<dbReference type="CDD" id="cd00198">
    <property type="entry name" value="vWFA"/>
    <property type="match status" value="1"/>
</dbReference>
<proteinExistence type="predicted"/>
<dbReference type="SMART" id="SM00327">
    <property type="entry name" value="VWA"/>
    <property type="match status" value="1"/>
</dbReference>
<reference evidence="3" key="1">
    <citation type="submission" date="2020-10" db="EMBL/GenBank/DDBJ databases">
        <title>Chromosome-scale genome assembly of the Allis shad, Alosa alosa.</title>
        <authorList>
            <person name="Margot Z."/>
            <person name="Christophe K."/>
            <person name="Cabau C."/>
            <person name="Louis A."/>
            <person name="Berthelot C."/>
            <person name="Parey E."/>
            <person name="Roest Crollius H."/>
            <person name="Montfort J."/>
            <person name="Robinson-Rechavi M."/>
            <person name="Bucao C."/>
            <person name="Bouchez O."/>
            <person name="Gislard M."/>
            <person name="Lluch J."/>
            <person name="Milhes M."/>
            <person name="Lampietro C."/>
            <person name="Lopez Roques C."/>
            <person name="Donnadieu C."/>
            <person name="Braasch I."/>
            <person name="Desvignes T."/>
            <person name="Postlethwait J."/>
            <person name="Bobe J."/>
            <person name="Guiguen Y."/>
        </authorList>
    </citation>
    <scope>NUCLEOTIDE SEQUENCE</scope>
    <source>
        <strain evidence="3">M-15738</strain>
        <tissue evidence="3">Blood</tissue>
    </source>
</reference>
<evidence type="ECO:0000259" key="2">
    <source>
        <dbReference type="PROSITE" id="PS50234"/>
    </source>
</evidence>
<feature type="compositionally biased region" description="Basic and acidic residues" evidence="1">
    <location>
        <begin position="984"/>
        <end position="995"/>
    </location>
</feature>
<dbReference type="EMBL" id="JADWDJ010000009">
    <property type="protein sequence ID" value="KAG5276017.1"/>
    <property type="molecule type" value="Genomic_DNA"/>
</dbReference>
<gene>
    <name evidence="3" type="ORF">AALO_G00127010</name>
</gene>
<evidence type="ECO:0000313" key="3">
    <source>
        <dbReference type="EMBL" id="KAG5276017.1"/>
    </source>
</evidence>
<feature type="domain" description="VWFA" evidence="2">
    <location>
        <begin position="487"/>
        <end position="664"/>
    </location>
</feature>
<comment type="caution">
    <text evidence="3">The sequence shown here is derived from an EMBL/GenBank/DDBJ whole genome shotgun (WGS) entry which is preliminary data.</text>
</comment>
<evidence type="ECO:0000313" key="4">
    <source>
        <dbReference type="Proteomes" id="UP000823561"/>
    </source>
</evidence>
<feature type="region of interest" description="Disordered" evidence="1">
    <location>
        <begin position="972"/>
        <end position="995"/>
    </location>
</feature>
<dbReference type="SUPFAM" id="SSF53300">
    <property type="entry name" value="vWA-like"/>
    <property type="match status" value="1"/>
</dbReference>